<evidence type="ECO:0000256" key="6">
    <source>
        <dbReference type="ARBA" id="ARBA00022490"/>
    </source>
</evidence>
<reference evidence="19" key="3">
    <citation type="submission" date="2025-09" db="UniProtKB">
        <authorList>
            <consortium name="Ensembl"/>
        </authorList>
    </citation>
    <scope>IDENTIFICATION</scope>
</reference>
<feature type="compositionally biased region" description="Pro residues" evidence="17">
    <location>
        <begin position="27"/>
        <end position="37"/>
    </location>
</feature>
<dbReference type="InterPro" id="IPR018247">
    <property type="entry name" value="EF_Hand_1_Ca_BS"/>
</dbReference>
<keyword evidence="12" id="KW-0653">Protein transport</keyword>
<evidence type="ECO:0000256" key="8">
    <source>
        <dbReference type="ARBA" id="ARBA00022707"/>
    </source>
</evidence>
<feature type="domain" description="EF-hand" evidence="18">
    <location>
        <begin position="141"/>
        <end position="176"/>
    </location>
</feature>
<keyword evidence="13" id="KW-0472">Membrane</keyword>
<feature type="domain" description="EF-hand" evidence="18">
    <location>
        <begin position="58"/>
        <end position="93"/>
    </location>
</feature>
<evidence type="ECO:0000256" key="13">
    <source>
        <dbReference type="ARBA" id="ARBA00023136"/>
    </source>
</evidence>
<evidence type="ECO:0000259" key="18">
    <source>
        <dbReference type="PROSITE" id="PS50222"/>
    </source>
</evidence>
<organism evidence="19 20">
    <name type="scientific">Gasterosteus aculeatus aculeatus</name>
    <name type="common">three-spined stickleback</name>
    <dbReference type="NCBI Taxonomy" id="481459"/>
    <lineage>
        <taxon>Eukaryota</taxon>
        <taxon>Metazoa</taxon>
        <taxon>Chordata</taxon>
        <taxon>Craniata</taxon>
        <taxon>Vertebrata</taxon>
        <taxon>Euteleostomi</taxon>
        <taxon>Actinopterygii</taxon>
        <taxon>Neopterygii</taxon>
        <taxon>Teleostei</taxon>
        <taxon>Neoteleostei</taxon>
        <taxon>Acanthomorphata</taxon>
        <taxon>Eupercaria</taxon>
        <taxon>Perciformes</taxon>
        <taxon>Cottioidei</taxon>
        <taxon>Gasterosteales</taxon>
        <taxon>Gasterosteidae</taxon>
        <taxon>Gasterosteus</taxon>
    </lineage>
</organism>
<evidence type="ECO:0000256" key="10">
    <source>
        <dbReference type="ARBA" id="ARBA00022737"/>
    </source>
</evidence>
<dbReference type="Pfam" id="PF13499">
    <property type="entry name" value="EF-hand_7"/>
    <property type="match status" value="1"/>
</dbReference>
<dbReference type="AlphaFoldDB" id="A0AAQ4PEB7"/>
<comment type="similarity">
    <text evidence="16">Belongs to the calcineurin regulatory subunit family. CHP subfamily.</text>
</comment>
<proteinExistence type="inferred from homology"/>
<keyword evidence="14" id="KW-0539">Nucleus</keyword>
<dbReference type="Ensembl" id="ENSGACT00000030931.1">
    <property type="protein sequence ID" value="ENSGACP00000036883.1"/>
    <property type="gene ID" value="ENSGACG00000012183.2"/>
</dbReference>
<dbReference type="GO" id="GO:0005509">
    <property type="term" value="F:calcium ion binding"/>
    <property type="evidence" value="ECO:0007669"/>
    <property type="project" value="InterPro"/>
</dbReference>
<dbReference type="SMART" id="SM00054">
    <property type="entry name" value="EFh"/>
    <property type="match status" value="2"/>
</dbReference>
<dbReference type="PANTHER" id="PTHR46002">
    <property type="entry name" value="EG:114D9.1 PROTEIN-RELATED"/>
    <property type="match status" value="1"/>
</dbReference>
<keyword evidence="5" id="KW-1003">Cell membrane</keyword>
<feature type="region of interest" description="Disordered" evidence="17">
    <location>
        <begin position="19"/>
        <end position="48"/>
    </location>
</feature>
<keyword evidence="10" id="KW-0677">Repeat</keyword>
<keyword evidence="8" id="KW-0519">Myristate</keyword>
<evidence type="ECO:0000256" key="1">
    <source>
        <dbReference type="ARBA" id="ARBA00004123"/>
    </source>
</evidence>
<evidence type="ECO:0000256" key="12">
    <source>
        <dbReference type="ARBA" id="ARBA00022927"/>
    </source>
</evidence>
<dbReference type="PROSITE" id="PS00018">
    <property type="entry name" value="EF_HAND_1"/>
    <property type="match status" value="2"/>
</dbReference>
<dbReference type="GeneTree" id="ENSGT00940000154629"/>
<evidence type="ECO:0000256" key="17">
    <source>
        <dbReference type="SAM" id="MobiDB-lite"/>
    </source>
</evidence>
<keyword evidence="20" id="KW-1185">Reference proteome</keyword>
<evidence type="ECO:0000256" key="16">
    <source>
        <dbReference type="ARBA" id="ARBA00038164"/>
    </source>
</evidence>
<keyword evidence="6" id="KW-0963">Cytoplasm</keyword>
<name>A0AAQ4PEB7_GASAC</name>
<keyword evidence="7" id="KW-0597">Phosphoprotein</keyword>
<dbReference type="PROSITE" id="PS50222">
    <property type="entry name" value="EF_HAND_2"/>
    <property type="match status" value="3"/>
</dbReference>
<comment type="subcellular location">
    <subcellularLocation>
        <location evidence="2">Cell membrane</location>
    </subcellularLocation>
    <subcellularLocation>
        <location evidence="3">Cytoplasm</location>
    </subcellularLocation>
    <subcellularLocation>
        <location evidence="1">Nucleus</location>
    </subcellularLocation>
</comment>
<evidence type="ECO:0000256" key="7">
    <source>
        <dbReference type="ARBA" id="ARBA00022553"/>
    </source>
</evidence>
<dbReference type="GO" id="GO:0005634">
    <property type="term" value="C:nucleus"/>
    <property type="evidence" value="ECO:0007669"/>
    <property type="project" value="UniProtKB-SubCell"/>
</dbReference>
<keyword evidence="4" id="KW-0813">Transport</keyword>
<reference evidence="19" key="2">
    <citation type="submission" date="2025-08" db="UniProtKB">
        <authorList>
            <consortium name="Ensembl"/>
        </authorList>
    </citation>
    <scope>IDENTIFICATION</scope>
</reference>
<dbReference type="InterPro" id="IPR011992">
    <property type="entry name" value="EF-hand-dom_pair"/>
</dbReference>
<evidence type="ECO:0000256" key="11">
    <source>
        <dbReference type="ARBA" id="ARBA00022837"/>
    </source>
</evidence>
<evidence type="ECO:0000313" key="20">
    <source>
        <dbReference type="Proteomes" id="UP000007635"/>
    </source>
</evidence>
<dbReference type="SUPFAM" id="SSF47473">
    <property type="entry name" value="EF-hand"/>
    <property type="match status" value="1"/>
</dbReference>
<dbReference type="InterPro" id="IPR002048">
    <property type="entry name" value="EF_hand_dom"/>
</dbReference>
<evidence type="ECO:0000256" key="4">
    <source>
        <dbReference type="ARBA" id="ARBA00022448"/>
    </source>
</evidence>
<dbReference type="GO" id="GO:0005737">
    <property type="term" value="C:cytoplasm"/>
    <property type="evidence" value="ECO:0007669"/>
    <property type="project" value="UniProtKB-SubCell"/>
</dbReference>
<evidence type="ECO:0000256" key="3">
    <source>
        <dbReference type="ARBA" id="ARBA00004496"/>
    </source>
</evidence>
<keyword evidence="11" id="KW-0106">Calcium</keyword>
<protein>
    <submittedName>
        <fullName evidence="19">Calcineurin like EF-hand protein 1</fullName>
    </submittedName>
</protein>
<sequence length="226" mass="25697">LAKSCPGQETVTLYLRGVALRGRRPRPAPPSTSPPPASTSHPIKQEDNLTETRLVSHSQITRLYSRFTSLDKGENGTLSREDFQRIPELAINPLGDRIINAFFPEGEDQVNFRGFMRILAHFRPIEDNEKKSVAVSEPLNSRTNKLLFAFRLYDLDRDDKISREELLQVLRMMVGVNISDDQLGSIADRTIQEADTNGDNSISFNEFIKVLEKVDVEQKMSIRFLH</sequence>
<dbReference type="Gene3D" id="1.10.238.10">
    <property type="entry name" value="EF-hand"/>
    <property type="match status" value="1"/>
</dbReference>
<keyword evidence="15" id="KW-0449">Lipoprotein</keyword>
<dbReference type="GO" id="GO:0015031">
    <property type="term" value="P:protein transport"/>
    <property type="evidence" value="ECO:0007669"/>
    <property type="project" value="UniProtKB-KW"/>
</dbReference>
<accession>A0AAQ4PEB7</accession>
<dbReference type="InterPro" id="IPR051875">
    <property type="entry name" value="Calcineurin_B_homologous"/>
</dbReference>
<reference evidence="19 20" key="1">
    <citation type="journal article" date="2021" name="G3 (Bethesda)">
        <title>Improved contiguity of the threespine stickleback genome using long-read sequencing.</title>
        <authorList>
            <person name="Nath S."/>
            <person name="Shaw D.E."/>
            <person name="White M.A."/>
        </authorList>
    </citation>
    <scope>NUCLEOTIDE SEQUENCE [LARGE SCALE GENOMIC DNA]</scope>
    <source>
        <strain evidence="19 20">Lake Benthic</strain>
    </source>
</reference>
<evidence type="ECO:0000313" key="19">
    <source>
        <dbReference type="Ensembl" id="ENSGACP00000036883.1"/>
    </source>
</evidence>
<evidence type="ECO:0000256" key="2">
    <source>
        <dbReference type="ARBA" id="ARBA00004236"/>
    </source>
</evidence>
<evidence type="ECO:0000256" key="5">
    <source>
        <dbReference type="ARBA" id="ARBA00022475"/>
    </source>
</evidence>
<dbReference type="GO" id="GO:0005886">
    <property type="term" value="C:plasma membrane"/>
    <property type="evidence" value="ECO:0007669"/>
    <property type="project" value="UniProtKB-SubCell"/>
</dbReference>
<dbReference type="CDD" id="cd00051">
    <property type="entry name" value="EFh"/>
    <property type="match status" value="1"/>
</dbReference>
<dbReference type="FunFam" id="1.10.238.10:FF:000093">
    <property type="entry name" value="Calcineurin B homologous protein 1"/>
    <property type="match status" value="1"/>
</dbReference>
<evidence type="ECO:0000256" key="15">
    <source>
        <dbReference type="ARBA" id="ARBA00023288"/>
    </source>
</evidence>
<evidence type="ECO:0000256" key="9">
    <source>
        <dbReference type="ARBA" id="ARBA00022723"/>
    </source>
</evidence>
<feature type="domain" description="EF-hand" evidence="18">
    <location>
        <begin position="182"/>
        <end position="217"/>
    </location>
</feature>
<dbReference type="Proteomes" id="UP000007635">
    <property type="component" value="Chromosome XV"/>
</dbReference>
<keyword evidence="9" id="KW-0479">Metal-binding</keyword>
<evidence type="ECO:0000256" key="14">
    <source>
        <dbReference type="ARBA" id="ARBA00023242"/>
    </source>
</evidence>